<feature type="compositionally biased region" description="Polar residues" evidence="2">
    <location>
        <begin position="83"/>
        <end position="97"/>
    </location>
</feature>
<feature type="region of interest" description="Disordered" evidence="2">
    <location>
        <begin position="1"/>
        <end position="48"/>
    </location>
</feature>
<feature type="coiled-coil region" evidence="1">
    <location>
        <begin position="434"/>
        <end position="487"/>
    </location>
</feature>
<gene>
    <name evidence="3" type="ORF">AWRI3579_g228</name>
</gene>
<dbReference type="FunCoup" id="A0A1E5RZI8">
    <property type="interactions" value="1407"/>
</dbReference>
<dbReference type="Proteomes" id="UP000095728">
    <property type="component" value="Unassembled WGS sequence"/>
</dbReference>
<organism evidence="3 4">
    <name type="scientific">Hanseniaspora osmophila</name>
    <dbReference type="NCBI Taxonomy" id="56408"/>
    <lineage>
        <taxon>Eukaryota</taxon>
        <taxon>Fungi</taxon>
        <taxon>Dikarya</taxon>
        <taxon>Ascomycota</taxon>
        <taxon>Saccharomycotina</taxon>
        <taxon>Saccharomycetes</taxon>
        <taxon>Saccharomycodales</taxon>
        <taxon>Saccharomycodaceae</taxon>
        <taxon>Hanseniaspora</taxon>
    </lineage>
</organism>
<dbReference type="OrthoDB" id="4052563at2759"/>
<evidence type="ECO:0000256" key="1">
    <source>
        <dbReference type="SAM" id="Coils"/>
    </source>
</evidence>
<evidence type="ECO:0000313" key="3">
    <source>
        <dbReference type="EMBL" id="OEJ92377.1"/>
    </source>
</evidence>
<proteinExistence type="predicted"/>
<keyword evidence="1" id="KW-0175">Coiled coil</keyword>
<evidence type="ECO:0000313" key="4">
    <source>
        <dbReference type="Proteomes" id="UP000095728"/>
    </source>
</evidence>
<sequence length="621" mass="71587">MSRFGTLERDNGNFRDTELFDNSEDDNSSSNAVVHPPDPFELPPNANSTNIMESYETEMTAANSGVGDRMNRDLLDQDDDSPGTVSKETQSLQQISKGNHIGSKLGTASGLPLEKVTSMFGHLEIQELPQSAGSPKIGVGKMERKRSILNQKSAEVSNSGVFTNYDARTVSASNSNSIEYLQKELAKSQMQMKILTDELKQAQTFSKNSNSNQPATDLNDPSNIKLEAESINKKYEKKISELNEKLESSYALQEQMHNEYEGMFASHTEIIKEYETNLAQLFGNLNGFLENNEEFLTMKKNYKALKMTKNCEENFEQLNQFFHENLTTIREYKLEQQRVREEALHEVSELTDDEDDNKELRDTKGKFIIKEHASKEVSFADDGGMPNESLHALSSNKEPGVDTRYEIDIENIHSEYHNFFSYIFDLLNQSDQYGQELENKITQQTALLKQFENLLEQELEHTSSAVKEQFEQESSELVSELNEMNKYARHLDMRLEHHQKNTSDFQLNVNEVCGDILVQFERVFEPDSVHLAKEKLYKHRFRVASDKSSQSEASLLRVMQFIRTGTRALIDEYVSQLKLKNRHNAFIEIKELNKKWLLEKYKREKDQRMFEQRLSNLKTNE</sequence>
<dbReference type="AlphaFoldDB" id="A0A1E5RZI8"/>
<evidence type="ECO:0000256" key="2">
    <source>
        <dbReference type="SAM" id="MobiDB-lite"/>
    </source>
</evidence>
<protein>
    <submittedName>
        <fullName evidence="3">Uncharacterized protein</fullName>
    </submittedName>
</protein>
<feature type="region of interest" description="Disordered" evidence="2">
    <location>
        <begin position="64"/>
        <end position="106"/>
    </location>
</feature>
<accession>A0A1E5RZI8</accession>
<feature type="compositionally biased region" description="Basic and acidic residues" evidence="2">
    <location>
        <begin position="1"/>
        <end position="18"/>
    </location>
</feature>
<comment type="caution">
    <text evidence="3">The sequence shown here is derived from an EMBL/GenBank/DDBJ whole genome shotgun (WGS) entry which is preliminary data.</text>
</comment>
<feature type="region of interest" description="Disordered" evidence="2">
    <location>
        <begin position="379"/>
        <end position="398"/>
    </location>
</feature>
<dbReference type="EMBL" id="LPNM01000001">
    <property type="protein sequence ID" value="OEJ92377.1"/>
    <property type="molecule type" value="Genomic_DNA"/>
</dbReference>
<dbReference type="InParanoid" id="A0A1E5RZI8"/>
<reference evidence="4" key="1">
    <citation type="journal article" date="2016" name="Genome Announc.">
        <title>Genome sequences of three species of Hanseniaspora isolated from spontaneous wine fermentations.</title>
        <authorList>
            <person name="Sternes P.R."/>
            <person name="Lee D."/>
            <person name="Kutyna D.R."/>
            <person name="Borneman A.R."/>
        </authorList>
    </citation>
    <scope>NUCLEOTIDE SEQUENCE [LARGE SCALE GENOMIC DNA]</scope>
    <source>
        <strain evidence="4">AWRI3579</strain>
    </source>
</reference>
<feature type="coiled-coil region" evidence="1">
    <location>
        <begin position="225"/>
        <end position="252"/>
    </location>
</feature>
<name>A0A1E5RZI8_9ASCO</name>
<keyword evidence="4" id="KW-1185">Reference proteome</keyword>